<keyword evidence="9" id="KW-0902">Two-component regulatory system</keyword>
<dbReference type="SUPFAM" id="SSF52172">
    <property type="entry name" value="CheY-like"/>
    <property type="match status" value="1"/>
</dbReference>
<dbReference type="AlphaFoldDB" id="U5QBX0"/>
<dbReference type="FunFam" id="1.10.287.130:FF:000002">
    <property type="entry name" value="Two-component osmosensing histidine kinase"/>
    <property type="match status" value="1"/>
</dbReference>
<dbReference type="InterPro" id="IPR000644">
    <property type="entry name" value="CBS_dom"/>
</dbReference>
<keyword evidence="14" id="KW-0129">CBS domain</keyword>
<dbReference type="EC" id="2.7.13.3" evidence="3"/>
<dbReference type="PROSITE" id="PS50109">
    <property type="entry name" value="HIS_KIN"/>
    <property type="match status" value="1"/>
</dbReference>
<dbReference type="CDD" id="cd16922">
    <property type="entry name" value="HATPase_EvgS-ArcB-TorS-like"/>
    <property type="match status" value="1"/>
</dbReference>
<evidence type="ECO:0000256" key="3">
    <source>
        <dbReference type="ARBA" id="ARBA00012438"/>
    </source>
</evidence>
<dbReference type="PANTHER" id="PTHR45339">
    <property type="entry name" value="HYBRID SIGNAL TRANSDUCTION HISTIDINE KINASE J"/>
    <property type="match status" value="1"/>
</dbReference>
<evidence type="ECO:0000259" key="15">
    <source>
        <dbReference type="PROSITE" id="PS50109"/>
    </source>
</evidence>
<dbReference type="SMART" id="SM00448">
    <property type="entry name" value="REC"/>
    <property type="match status" value="1"/>
</dbReference>
<dbReference type="KEGG" id="glj:GKIL_0056"/>
<dbReference type="GO" id="GO:0000155">
    <property type="term" value="F:phosphorelay sensor kinase activity"/>
    <property type="evidence" value="ECO:0007669"/>
    <property type="project" value="InterPro"/>
</dbReference>
<keyword evidence="20" id="KW-1185">Reference proteome</keyword>
<evidence type="ECO:0000256" key="9">
    <source>
        <dbReference type="ARBA" id="ARBA00023012"/>
    </source>
</evidence>
<dbReference type="Pfam" id="PF00072">
    <property type="entry name" value="Response_reg"/>
    <property type="match status" value="1"/>
</dbReference>
<feature type="domain" description="Response regulatory" evidence="16">
    <location>
        <begin position="621"/>
        <end position="738"/>
    </location>
</feature>
<dbReference type="Gene3D" id="3.40.50.2300">
    <property type="match status" value="1"/>
</dbReference>
<dbReference type="Gene3D" id="1.10.287.130">
    <property type="match status" value="1"/>
</dbReference>
<dbReference type="NCBIfam" id="TIGR00229">
    <property type="entry name" value="sensory_box"/>
    <property type="match status" value="2"/>
</dbReference>
<dbReference type="InterPro" id="IPR001789">
    <property type="entry name" value="Sig_transdc_resp-reg_receiver"/>
</dbReference>
<keyword evidence="8" id="KW-0067">ATP-binding</keyword>
<comment type="catalytic activity">
    <reaction evidence="1">
        <text>ATP + protein L-histidine = ADP + protein N-phospho-L-histidine.</text>
        <dbReference type="EC" id="2.7.13.3"/>
    </reaction>
</comment>
<dbReference type="Gene3D" id="3.30.565.10">
    <property type="entry name" value="Histidine kinase-like ATPase, C-terminal domain"/>
    <property type="match status" value="1"/>
</dbReference>
<dbReference type="FunFam" id="3.30.565.10:FF:000010">
    <property type="entry name" value="Sensor histidine kinase RcsC"/>
    <property type="match status" value="1"/>
</dbReference>
<dbReference type="HOGENOM" id="CLU_000445_114_15_3"/>
<feature type="modified residue" description="4-aspartylphosphate" evidence="13">
    <location>
        <position position="670"/>
    </location>
</feature>
<dbReference type="SMART" id="SM00388">
    <property type="entry name" value="HisKA"/>
    <property type="match status" value="1"/>
</dbReference>
<dbReference type="SMART" id="SM00091">
    <property type="entry name" value="PAS"/>
    <property type="match status" value="2"/>
</dbReference>
<accession>U5QBX0</accession>
<dbReference type="InterPro" id="IPR003661">
    <property type="entry name" value="HisK_dim/P_dom"/>
</dbReference>
<evidence type="ECO:0000259" key="16">
    <source>
        <dbReference type="PROSITE" id="PS50110"/>
    </source>
</evidence>
<dbReference type="GO" id="GO:0005524">
    <property type="term" value="F:ATP binding"/>
    <property type="evidence" value="ECO:0007669"/>
    <property type="project" value="UniProtKB-KW"/>
</dbReference>
<keyword evidence="6" id="KW-0547">Nucleotide-binding</keyword>
<gene>
    <name evidence="19" type="primary">arcB</name>
    <name evidence="19" type="ORF">GKIL_0056</name>
</gene>
<dbReference type="InterPro" id="IPR046342">
    <property type="entry name" value="CBS_dom_sf"/>
</dbReference>
<comment type="subunit">
    <text evidence="10">At low DSF concentrations, interacts with RpfF.</text>
</comment>
<dbReference type="PROSITE" id="PS50110">
    <property type="entry name" value="RESPONSE_REGULATORY"/>
    <property type="match status" value="1"/>
</dbReference>
<sequence>MVHSFDPILPVPVVPPETPLGEVIERMRATGCEQALIWQPGRTVELFNSRDLLDLVAGGDFDRDRAVRAQACPVLRAAQLPDLAGLHWQLKQSKTACLAVIDENGQPQGVITPASLCGALPEEPLEQEAILRNFYESAPLMMGIVELLEDDILMLSGNAATAAYLGTSAQQLQQRRASHFGIPPASIRESFERYSESGRLGQPLQFETLGDQGRWLSGTVFPLPAGDGRSLFSFIFEDISSRKSTEEALRKSEAKNRAILEAIPDLMFQLDRDGTFVEYKADCLKAMAFLPANLVGKKAQDVLPPDLLRALSEAMGAADSTGRPQWFEHEIDLPDGTTHQFEVRLVPGQSFGFLALVRDISERKRFQRQLEAAKEAAEAANQAKSQFLTMVSHELRTPLGGIIGLTSLMLFDSRLDAEQRETLETIHSSGETLLAIIGDILDFSKIESGRLELQSSPFNLRTCIGRVRDLLMPKAQEKSLQLTCQIDEAVPEIIPGDAVRVQQVLINLLGNAIKFTFAGKVCLTVSLQKAELLFRCCDSGIGIPAQQIDQLFVAFSQLDTSPGRSGGSGLGLAICKRLVALMGGQIWVESEPGVGSTFSFTLPLLPLQATEPSHQRSPIPRILLAEDSPTSRRVALQLLKRLGYQADAVGDGRQVLTALREQHYDIVLMDVQMPELDGLETARQIRREWDLPAAPRIIAMTTSSQPADHDSCFAAGMDDYLCKPIRLESLRSVLQRWK</sequence>
<dbReference type="PROSITE" id="PS51371">
    <property type="entry name" value="CBS"/>
    <property type="match status" value="1"/>
</dbReference>
<dbReference type="PRINTS" id="PR00344">
    <property type="entry name" value="BCTRLSENSOR"/>
</dbReference>
<dbReference type="STRING" id="1183438.GKIL_0056"/>
<dbReference type="Pfam" id="PF02518">
    <property type="entry name" value="HATPase_c"/>
    <property type="match status" value="1"/>
</dbReference>
<dbReference type="InterPro" id="IPR004358">
    <property type="entry name" value="Sig_transdc_His_kin-like_C"/>
</dbReference>
<dbReference type="eggNOG" id="COG5002">
    <property type="taxonomic scope" value="Bacteria"/>
</dbReference>
<dbReference type="EMBL" id="CP003587">
    <property type="protein sequence ID" value="AGY56303.1"/>
    <property type="molecule type" value="Genomic_DNA"/>
</dbReference>
<evidence type="ECO:0000256" key="13">
    <source>
        <dbReference type="PROSITE-ProRule" id="PRU00169"/>
    </source>
</evidence>
<dbReference type="Gene3D" id="3.30.450.20">
    <property type="entry name" value="PAS domain"/>
    <property type="match status" value="2"/>
</dbReference>
<feature type="domain" description="PAS" evidence="17">
    <location>
        <begin position="252"/>
        <end position="322"/>
    </location>
</feature>
<keyword evidence="4 13" id="KW-0597">Phosphoprotein</keyword>
<dbReference type="PROSITE" id="PS50112">
    <property type="entry name" value="PAS"/>
    <property type="match status" value="1"/>
</dbReference>
<dbReference type="Pfam" id="PF00571">
    <property type="entry name" value="CBS"/>
    <property type="match status" value="1"/>
</dbReference>
<feature type="domain" description="CBS" evidence="18">
    <location>
        <begin position="5"/>
        <end position="63"/>
    </location>
</feature>
<protein>
    <recommendedName>
        <fullName evidence="12">Circadian input-output histidine kinase CikA</fullName>
        <ecNumber evidence="3">2.7.13.3</ecNumber>
    </recommendedName>
    <alternativeName>
        <fullName evidence="11">Sensory/regulatory protein RpfC</fullName>
    </alternativeName>
</protein>
<dbReference type="SUPFAM" id="SSF47384">
    <property type="entry name" value="Homodimeric domain of signal transducing histidine kinase"/>
    <property type="match status" value="1"/>
</dbReference>
<dbReference type="SMART" id="SM00387">
    <property type="entry name" value="HATPase_c"/>
    <property type="match status" value="1"/>
</dbReference>
<dbReference type="InterPro" id="IPR011006">
    <property type="entry name" value="CheY-like_superfamily"/>
</dbReference>
<evidence type="ECO:0000256" key="4">
    <source>
        <dbReference type="ARBA" id="ARBA00022553"/>
    </source>
</evidence>
<evidence type="ECO:0000256" key="10">
    <source>
        <dbReference type="ARBA" id="ARBA00064003"/>
    </source>
</evidence>
<dbReference type="SUPFAM" id="SSF55874">
    <property type="entry name" value="ATPase domain of HSP90 chaperone/DNA topoisomerase II/histidine kinase"/>
    <property type="match status" value="1"/>
</dbReference>
<evidence type="ECO:0000256" key="6">
    <source>
        <dbReference type="ARBA" id="ARBA00022741"/>
    </source>
</evidence>
<dbReference type="Proteomes" id="UP000017396">
    <property type="component" value="Chromosome"/>
</dbReference>
<evidence type="ECO:0000259" key="18">
    <source>
        <dbReference type="PROSITE" id="PS51371"/>
    </source>
</evidence>
<dbReference type="SUPFAM" id="SSF54631">
    <property type="entry name" value="CBS-domain pair"/>
    <property type="match status" value="1"/>
</dbReference>
<evidence type="ECO:0000256" key="12">
    <source>
        <dbReference type="ARBA" id="ARBA00074306"/>
    </source>
</evidence>
<dbReference type="OrthoDB" id="415806at2"/>
<keyword evidence="5 19" id="KW-0808">Transferase</keyword>
<evidence type="ECO:0000313" key="20">
    <source>
        <dbReference type="Proteomes" id="UP000017396"/>
    </source>
</evidence>
<evidence type="ECO:0000256" key="2">
    <source>
        <dbReference type="ARBA" id="ARBA00006402"/>
    </source>
</evidence>
<evidence type="ECO:0000259" key="17">
    <source>
        <dbReference type="PROSITE" id="PS50112"/>
    </source>
</evidence>
<dbReference type="Gene3D" id="3.10.580.10">
    <property type="entry name" value="CBS-domain"/>
    <property type="match status" value="1"/>
</dbReference>
<dbReference type="InterPro" id="IPR005467">
    <property type="entry name" value="His_kinase_dom"/>
</dbReference>
<evidence type="ECO:0000313" key="19">
    <source>
        <dbReference type="EMBL" id="AGY56303.1"/>
    </source>
</evidence>
<organism evidence="19 20">
    <name type="scientific">Gloeobacter kilaueensis (strain ATCC BAA-2537 / CCAP 1431/1 / ULC 316 / JS1)</name>
    <dbReference type="NCBI Taxonomy" id="1183438"/>
    <lineage>
        <taxon>Bacteria</taxon>
        <taxon>Bacillati</taxon>
        <taxon>Cyanobacteriota</taxon>
        <taxon>Cyanophyceae</taxon>
        <taxon>Gloeobacterales</taxon>
        <taxon>Gloeobacteraceae</taxon>
        <taxon>Gloeobacter</taxon>
    </lineage>
</organism>
<evidence type="ECO:0000256" key="14">
    <source>
        <dbReference type="PROSITE-ProRule" id="PRU00703"/>
    </source>
</evidence>
<dbReference type="InterPro" id="IPR000014">
    <property type="entry name" value="PAS"/>
</dbReference>
<dbReference type="PANTHER" id="PTHR45339:SF1">
    <property type="entry name" value="HYBRID SIGNAL TRANSDUCTION HISTIDINE KINASE J"/>
    <property type="match status" value="1"/>
</dbReference>
<dbReference type="InterPro" id="IPR036890">
    <property type="entry name" value="HATPase_C_sf"/>
</dbReference>
<dbReference type="Pfam" id="PF08448">
    <property type="entry name" value="PAS_4"/>
    <property type="match status" value="1"/>
</dbReference>
<dbReference type="CDD" id="cd00130">
    <property type="entry name" value="PAS"/>
    <property type="match status" value="1"/>
</dbReference>
<dbReference type="InterPro" id="IPR013656">
    <property type="entry name" value="PAS_4"/>
</dbReference>
<dbReference type="InterPro" id="IPR035965">
    <property type="entry name" value="PAS-like_dom_sf"/>
</dbReference>
<evidence type="ECO:0000256" key="7">
    <source>
        <dbReference type="ARBA" id="ARBA00022777"/>
    </source>
</evidence>
<dbReference type="Pfam" id="PF00512">
    <property type="entry name" value="HisKA"/>
    <property type="match status" value="1"/>
</dbReference>
<comment type="similarity">
    <text evidence="2">In the N-terminal section; belongs to the phytochrome family.</text>
</comment>
<dbReference type="RefSeq" id="WP_023171289.1">
    <property type="nucleotide sequence ID" value="NC_022600.1"/>
</dbReference>
<name>U5QBX0_GLOK1</name>
<dbReference type="SUPFAM" id="SSF55785">
    <property type="entry name" value="PYP-like sensor domain (PAS domain)"/>
    <property type="match status" value="2"/>
</dbReference>
<reference evidence="19 20" key="1">
    <citation type="journal article" date="2013" name="PLoS ONE">
        <title>Cultivation and Complete Genome Sequencing of Gloeobacter kilaueensis sp. nov., from a Lava Cave in Kilauea Caldera, Hawai'i.</title>
        <authorList>
            <person name="Saw J.H."/>
            <person name="Schatz M."/>
            <person name="Brown M.V."/>
            <person name="Kunkel D.D."/>
            <person name="Foster J.S."/>
            <person name="Shick H."/>
            <person name="Christensen S."/>
            <person name="Hou S."/>
            <person name="Wan X."/>
            <person name="Donachie S.P."/>
        </authorList>
    </citation>
    <scope>NUCLEOTIDE SEQUENCE [LARGE SCALE GENOMIC DNA]</scope>
    <source>
        <strain evidence="20">JS</strain>
    </source>
</reference>
<evidence type="ECO:0000256" key="5">
    <source>
        <dbReference type="ARBA" id="ARBA00022679"/>
    </source>
</evidence>
<feature type="domain" description="Histidine kinase" evidence="15">
    <location>
        <begin position="390"/>
        <end position="606"/>
    </location>
</feature>
<evidence type="ECO:0000256" key="1">
    <source>
        <dbReference type="ARBA" id="ARBA00000085"/>
    </source>
</evidence>
<dbReference type="InterPro" id="IPR003594">
    <property type="entry name" value="HATPase_dom"/>
</dbReference>
<dbReference type="InterPro" id="IPR036097">
    <property type="entry name" value="HisK_dim/P_sf"/>
</dbReference>
<evidence type="ECO:0000256" key="8">
    <source>
        <dbReference type="ARBA" id="ARBA00022840"/>
    </source>
</evidence>
<evidence type="ECO:0000256" key="11">
    <source>
        <dbReference type="ARBA" id="ARBA00068150"/>
    </source>
</evidence>
<proteinExistence type="inferred from homology"/>
<dbReference type="SMART" id="SM00116">
    <property type="entry name" value="CBS"/>
    <property type="match status" value="1"/>
</dbReference>
<dbReference type="CDD" id="cd00082">
    <property type="entry name" value="HisKA"/>
    <property type="match status" value="1"/>
</dbReference>
<dbReference type="CDD" id="cd17546">
    <property type="entry name" value="REC_hyHK_CKI1_RcsC-like"/>
    <property type="match status" value="1"/>
</dbReference>
<keyword evidence="7 19" id="KW-0418">Kinase</keyword>